<organism evidence="2 3">
    <name type="scientific">Prorocentrum cordatum</name>
    <dbReference type="NCBI Taxonomy" id="2364126"/>
    <lineage>
        <taxon>Eukaryota</taxon>
        <taxon>Sar</taxon>
        <taxon>Alveolata</taxon>
        <taxon>Dinophyceae</taxon>
        <taxon>Prorocentrales</taxon>
        <taxon>Prorocentraceae</taxon>
        <taxon>Prorocentrum</taxon>
    </lineage>
</organism>
<dbReference type="InterPro" id="IPR016135">
    <property type="entry name" value="UBQ-conjugating_enzyme/RWD"/>
</dbReference>
<keyword evidence="3" id="KW-1185">Reference proteome</keyword>
<dbReference type="SUPFAM" id="SSF54495">
    <property type="entry name" value="UBC-like"/>
    <property type="match status" value="1"/>
</dbReference>
<sequence>MAKWELMLPGFRGIAVCFGQEGGSVQCGVGVEAGSVRLNMTSSESSVTADTVNASDLTHWKGILKGPEGTPYEGGVYTIDIKIPGDYPYNPPKMNVRAYGKKPNSERVCETRAYAGTCFPWGES</sequence>
<accession>A0ABN9T745</accession>
<protein>
    <recommendedName>
        <fullName evidence="1">UBC core domain-containing protein</fullName>
    </recommendedName>
</protein>
<dbReference type="PROSITE" id="PS50127">
    <property type="entry name" value="UBC_2"/>
    <property type="match status" value="1"/>
</dbReference>
<proteinExistence type="predicted"/>
<dbReference type="PANTHER" id="PTHR24068">
    <property type="entry name" value="UBIQUITIN-CONJUGATING ENZYME E2"/>
    <property type="match status" value="1"/>
</dbReference>
<comment type="caution">
    <text evidence="2">The sequence shown here is derived from an EMBL/GenBank/DDBJ whole genome shotgun (WGS) entry which is preliminary data.</text>
</comment>
<feature type="domain" description="UBC core" evidence="1">
    <location>
        <begin position="26"/>
        <end position="124"/>
    </location>
</feature>
<gene>
    <name evidence="2" type="ORF">PCOR1329_LOCUS36067</name>
</gene>
<dbReference type="Pfam" id="PF00179">
    <property type="entry name" value="UQ_con"/>
    <property type="match status" value="1"/>
</dbReference>
<dbReference type="Proteomes" id="UP001189429">
    <property type="component" value="Unassembled WGS sequence"/>
</dbReference>
<name>A0ABN9T745_9DINO</name>
<evidence type="ECO:0000259" key="1">
    <source>
        <dbReference type="PROSITE" id="PS50127"/>
    </source>
</evidence>
<reference evidence="2" key="1">
    <citation type="submission" date="2023-10" db="EMBL/GenBank/DDBJ databases">
        <authorList>
            <person name="Chen Y."/>
            <person name="Shah S."/>
            <person name="Dougan E. K."/>
            <person name="Thang M."/>
            <person name="Chan C."/>
        </authorList>
    </citation>
    <scope>NUCLEOTIDE SEQUENCE [LARGE SCALE GENOMIC DNA]</scope>
</reference>
<evidence type="ECO:0000313" key="3">
    <source>
        <dbReference type="Proteomes" id="UP001189429"/>
    </source>
</evidence>
<evidence type="ECO:0000313" key="2">
    <source>
        <dbReference type="EMBL" id="CAK0840693.1"/>
    </source>
</evidence>
<dbReference type="Gene3D" id="3.10.110.10">
    <property type="entry name" value="Ubiquitin Conjugating Enzyme"/>
    <property type="match status" value="1"/>
</dbReference>
<dbReference type="EMBL" id="CAUYUJ010014394">
    <property type="protein sequence ID" value="CAK0840693.1"/>
    <property type="molecule type" value="Genomic_DNA"/>
</dbReference>
<dbReference type="InterPro" id="IPR000608">
    <property type="entry name" value="UBC"/>
</dbReference>